<dbReference type="SUPFAM" id="SSF57362">
    <property type="entry name" value="BPTI-like"/>
    <property type="match status" value="1"/>
</dbReference>
<reference evidence="2 3" key="1">
    <citation type="submission" date="2019-12" db="EMBL/GenBank/DDBJ databases">
        <title>Chromosome-level assembly of the Caenorhabditis remanei genome.</title>
        <authorList>
            <person name="Teterina A.A."/>
            <person name="Willis J.H."/>
            <person name="Phillips P.C."/>
        </authorList>
    </citation>
    <scope>NUCLEOTIDE SEQUENCE [LARGE SCALE GENOMIC DNA]</scope>
    <source>
        <strain evidence="2 3">PX506</strain>
        <tissue evidence="2">Whole organism</tissue>
    </source>
</reference>
<dbReference type="PROSITE" id="PS50279">
    <property type="entry name" value="BPTI_KUNITZ_2"/>
    <property type="match status" value="1"/>
</dbReference>
<dbReference type="InterPro" id="IPR002223">
    <property type="entry name" value="Kunitz_BPTI"/>
</dbReference>
<dbReference type="Gene3D" id="4.10.410.10">
    <property type="entry name" value="Pancreatic trypsin inhibitor Kunitz domain"/>
    <property type="match status" value="1"/>
</dbReference>
<dbReference type="AlphaFoldDB" id="A0A6A5GAC3"/>
<evidence type="ECO:0000259" key="1">
    <source>
        <dbReference type="PROSITE" id="PS50279"/>
    </source>
</evidence>
<dbReference type="GO" id="GO:0004867">
    <property type="term" value="F:serine-type endopeptidase inhibitor activity"/>
    <property type="evidence" value="ECO:0007669"/>
    <property type="project" value="InterPro"/>
</dbReference>
<dbReference type="KEGG" id="crq:GCK72_018046"/>
<organism evidence="2 3">
    <name type="scientific">Caenorhabditis remanei</name>
    <name type="common">Caenorhabditis vulgaris</name>
    <dbReference type="NCBI Taxonomy" id="31234"/>
    <lineage>
        <taxon>Eukaryota</taxon>
        <taxon>Metazoa</taxon>
        <taxon>Ecdysozoa</taxon>
        <taxon>Nematoda</taxon>
        <taxon>Chromadorea</taxon>
        <taxon>Rhabditida</taxon>
        <taxon>Rhabditina</taxon>
        <taxon>Rhabditomorpha</taxon>
        <taxon>Rhabditoidea</taxon>
        <taxon>Rhabditidae</taxon>
        <taxon>Peloderinae</taxon>
        <taxon>Caenorhabditis</taxon>
    </lineage>
</organism>
<dbReference type="CTD" id="9814819"/>
<gene>
    <name evidence="2" type="ORF">GCK72_018046</name>
</gene>
<proteinExistence type="predicted"/>
<protein>
    <recommendedName>
        <fullName evidence="1">BPTI/Kunitz inhibitor domain-containing protein</fullName>
    </recommendedName>
</protein>
<dbReference type="RefSeq" id="XP_003114199.2">
    <property type="nucleotide sequence ID" value="XM_003114151.2"/>
</dbReference>
<comment type="caution">
    <text evidence="2">The sequence shown here is derived from an EMBL/GenBank/DDBJ whole genome shotgun (WGS) entry which is preliminary data.</text>
</comment>
<feature type="domain" description="BPTI/Kunitz inhibitor" evidence="1">
    <location>
        <begin position="79"/>
        <end position="137"/>
    </location>
</feature>
<sequence>MAILLQCSQSGTDLFFSSSANFASRLRRHEKSAEASERLKRKMHLLPVLILLLAVTIEAKSRYPDPPVFASPLTYPSICYLPPDSALCDTSANSSEMDLLTRYYFDVATQECYPFGVQKCGGNQNQFNNRLECQQFCKTTESS</sequence>
<dbReference type="PANTHER" id="PTHR47248">
    <property type="entry name" value="PROTEIN CBG06772"/>
    <property type="match status" value="1"/>
</dbReference>
<dbReference type="EMBL" id="WUAV01000005">
    <property type="protein sequence ID" value="KAF1751492.1"/>
    <property type="molecule type" value="Genomic_DNA"/>
</dbReference>
<dbReference type="Pfam" id="PF00014">
    <property type="entry name" value="Kunitz_BPTI"/>
    <property type="match status" value="1"/>
</dbReference>
<dbReference type="PANTHER" id="PTHR47248:SF6">
    <property type="entry name" value="BPTI_KUNITZ INHIBITOR DOMAIN-CONTAINING PROTEIN"/>
    <property type="match status" value="1"/>
</dbReference>
<evidence type="ECO:0000313" key="3">
    <source>
        <dbReference type="Proteomes" id="UP000483820"/>
    </source>
</evidence>
<dbReference type="SMART" id="SM00131">
    <property type="entry name" value="KU"/>
    <property type="match status" value="1"/>
</dbReference>
<dbReference type="InterPro" id="IPR036880">
    <property type="entry name" value="Kunitz_BPTI_sf"/>
</dbReference>
<name>A0A6A5GAC3_CAERE</name>
<dbReference type="Proteomes" id="UP000483820">
    <property type="component" value="Chromosome V"/>
</dbReference>
<dbReference type="GeneID" id="9814819"/>
<evidence type="ECO:0000313" key="2">
    <source>
        <dbReference type="EMBL" id="KAF1751492.1"/>
    </source>
</evidence>
<accession>A0A6A5GAC3</accession>
<dbReference type="InterPro" id="IPR052861">
    <property type="entry name" value="BPTI/Kunitz_domain"/>
</dbReference>